<dbReference type="GO" id="GO:1990481">
    <property type="term" value="P:mRNA pseudouridine synthesis"/>
    <property type="evidence" value="ECO:0007669"/>
    <property type="project" value="TreeGrafter"/>
</dbReference>
<evidence type="ECO:0000256" key="4">
    <source>
        <dbReference type="ARBA" id="ARBA00023235"/>
    </source>
</evidence>
<dbReference type="OrthoDB" id="9802309at2"/>
<accession>H1FWS0</accession>
<dbReference type="GO" id="GO:0160148">
    <property type="term" value="F:tRNA pseudouridine(55) synthase activity"/>
    <property type="evidence" value="ECO:0007669"/>
    <property type="project" value="UniProtKB-EC"/>
</dbReference>
<dbReference type="EMBL" id="AFRZ01000001">
    <property type="protein sequence ID" value="EHP29311.1"/>
    <property type="molecule type" value="Genomic_DNA"/>
</dbReference>
<comment type="caution">
    <text evidence="7">The sequence shown here is derived from an EMBL/GenBank/DDBJ whole genome shotgun (WGS) entry which is preliminary data.</text>
</comment>
<dbReference type="PANTHER" id="PTHR13767:SF2">
    <property type="entry name" value="PSEUDOURIDYLATE SYNTHASE TRUB1"/>
    <property type="match status" value="1"/>
</dbReference>
<dbReference type="EC" id="5.4.99.25" evidence="5"/>
<comment type="function">
    <text evidence="5">Responsible for synthesis of pseudouridine from uracil-55 in the psi GC loop of transfer RNAs.</text>
</comment>
<accession>B6BMB1</accession>
<evidence type="ECO:0000256" key="5">
    <source>
        <dbReference type="HAMAP-Rule" id="MF_01080"/>
    </source>
</evidence>
<dbReference type="GO" id="GO:0003723">
    <property type="term" value="F:RNA binding"/>
    <property type="evidence" value="ECO:0007669"/>
    <property type="project" value="InterPro"/>
</dbReference>
<evidence type="ECO:0000256" key="2">
    <source>
        <dbReference type="ARBA" id="ARBA00005642"/>
    </source>
</evidence>
<feature type="domain" description="Pseudouridine synthase II N-terminal" evidence="6">
    <location>
        <begin position="23"/>
        <end position="170"/>
    </location>
</feature>
<dbReference type="STRING" id="929558.SMGD1_0784"/>
<dbReference type="AlphaFoldDB" id="B6BMB1"/>
<reference evidence="7 8" key="1">
    <citation type="journal article" date="2012" name="Proc. Natl. Acad. Sci. U.S.A.">
        <title>Genome and physiology of a model Epsilonproteobacterium responsible for sulfide detoxification in marine oxygen depletion zones.</title>
        <authorList>
            <person name="Grote J."/>
            <person name="Schott T."/>
            <person name="Bruckner C.G."/>
            <person name="Glockner F.O."/>
            <person name="Jost G."/>
            <person name="Teeling H."/>
            <person name="Labrenz M."/>
            <person name="Jurgens K."/>
        </authorList>
    </citation>
    <scope>NUCLEOTIDE SEQUENCE [LARGE SCALE GENOMIC DNA]</scope>
    <source>
        <strain evidence="7 8">GD1</strain>
    </source>
</reference>
<organism evidence="7 8">
    <name type="scientific">Sulfurimonas gotlandica (strain DSM 19862 / JCM 16533 / GD1)</name>
    <dbReference type="NCBI Taxonomy" id="929558"/>
    <lineage>
        <taxon>Bacteria</taxon>
        <taxon>Pseudomonadati</taxon>
        <taxon>Campylobacterota</taxon>
        <taxon>Epsilonproteobacteria</taxon>
        <taxon>Campylobacterales</taxon>
        <taxon>Sulfurimonadaceae</taxon>
        <taxon>Sulfurimonas</taxon>
    </lineage>
</organism>
<dbReference type="Proteomes" id="UP000006431">
    <property type="component" value="Unassembled WGS sequence"/>
</dbReference>
<dbReference type="GO" id="GO:0031119">
    <property type="term" value="P:tRNA pseudouridine synthesis"/>
    <property type="evidence" value="ECO:0007669"/>
    <property type="project" value="UniProtKB-UniRule"/>
</dbReference>
<sequence>MNRLFVAYKPTGISSNFFLSRLKRKYNDKKAGFSGTLDPFAKGVLLIGFGSHTKLFRFLDKTPKTYRATLWLGAASDSLDTEMIEKVEILEEFSLEKIEEVVKSLEGELEYEPPIFSAKRINGQRAYDLARAGKEFTLNKINSSIYETKLISYCHPFVTFEATVSEGTYIRSLGRIITHRLGLEYGSLSALERLCEGQFRFDEEKALDIKKSLNIPINFYLGDSENLKYGRVLALEDLEIQEDGYYWLDNGDNISIINIENQTVKYELGRIYTC</sequence>
<comment type="catalytic activity">
    <reaction evidence="1 5">
        <text>uridine(55) in tRNA = pseudouridine(55) in tRNA</text>
        <dbReference type="Rhea" id="RHEA:42532"/>
        <dbReference type="Rhea" id="RHEA-COMP:10101"/>
        <dbReference type="Rhea" id="RHEA-COMP:10102"/>
        <dbReference type="ChEBI" id="CHEBI:65314"/>
        <dbReference type="ChEBI" id="CHEBI:65315"/>
        <dbReference type="EC" id="5.4.99.25"/>
    </reaction>
</comment>
<dbReference type="InterPro" id="IPR014780">
    <property type="entry name" value="tRNA_psdUridine_synth_TruB"/>
</dbReference>
<name>B6BMB1_SULGG</name>
<evidence type="ECO:0000313" key="7">
    <source>
        <dbReference type="EMBL" id="EHP29311.1"/>
    </source>
</evidence>
<evidence type="ECO:0000256" key="1">
    <source>
        <dbReference type="ARBA" id="ARBA00000385"/>
    </source>
</evidence>
<evidence type="ECO:0000256" key="3">
    <source>
        <dbReference type="ARBA" id="ARBA00022694"/>
    </source>
</evidence>
<dbReference type="InterPro" id="IPR020103">
    <property type="entry name" value="PsdUridine_synth_cat_dom_sf"/>
</dbReference>
<protein>
    <recommendedName>
        <fullName evidence="5">tRNA pseudouridine synthase B</fullName>
        <ecNumber evidence="5">5.4.99.25</ecNumber>
    </recommendedName>
    <alternativeName>
        <fullName evidence="5">tRNA pseudouridine(55) synthase</fullName>
        <shortName evidence="5">Psi55 synthase</shortName>
    </alternativeName>
    <alternativeName>
        <fullName evidence="5">tRNA pseudouridylate synthase</fullName>
    </alternativeName>
    <alternativeName>
        <fullName evidence="5">tRNA-uridine isomerase</fullName>
    </alternativeName>
</protein>
<keyword evidence="4 5" id="KW-0413">Isomerase</keyword>
<keyword evidence="3 5" id="KW-0819">tRNA processing</keyword>
<dbReference type="InterPro" id="IPR002501">
    <property type="entry name" value="PsdUridine_synth_N"/>
</dbReference>
<dbReference type="Pfam" id="PF01509">
    <property type="entry name" value="TruB_N"/>
    <property type="match status" value="1"/>
</dbReference>
<dbReference type="Gene3D" id="3.30.2350.10">
    <property type="entry name" value="Pseudouridine synthase"/>
    <property type="match status" value="1"/>
</dbReference>
<evidence type="ECO:0000313" key="8">
    <source>
        <dbReference type="Proteomes" id="UP000006431"/>
    </source>
</evidence>
<dbReference type="SUPFAM" id="SSF55120">
    <property type="entry name" value="Pseudouridine synthase"/>
    <property type="match status" value="1"/>
</dbReference>
<gene>
    <name evidence="5 7" type="primary">truB</name>
    <name evidence="7" type="ORF">SMGD1_0784</name>
</gene>
<feature type="active site" description="Nucleophile" evidence="5">
    <location>
        <position position="38"/>
    </location>
</feature>
<dbReference type="HOGENOM" id="CLU_032087_2_0_7"/>
<dbReference type="RefSeq" id="WP_008338874.1">
    <property type="nucleotide sequence ID" value="NZ_AFRZ01000001.1"/>
</dbReference>
<evidence type="ECO:0000259" key="6">
    <source>
        <dbReference type="Pfam" id="PF01509"/>
    </source>
</evidence>
<dbReference type="PATRIC" id="fig|929558.5.peg.783"/>
<proteinExistence type="inferred from homology"/>
<keyword evidence="8" id="KW-1185">Reference proteome</keyword>
<dbReference type="HAMAP" id="MF_01080">
    <property type="entry name" value="TruB_bact"/>
    <property type="match status" value="1"/>
</dbReference>
<dbReference type="eggNOG" id="COG0130">
    <property type="taxonomic scope" value="Bacteria"/>
</dbReference>
<dbReference type="PANTHER" id="PTHR13767">
    <property type="entry name" value="TRNA-PSEUDOURIDINE SYNTHASE"/>
    <property type="match status" value="1"/>
</dbReference>
<comment type="similarity">
    <text evidence="2 5">Belongs to the pseudouridine synthase TruB family. Type 1 subfamily.</text>
</comment>